<reference evidence="7" key="1">
    <citation type="journal article" date="2014" name="BMC Genomics">
        <title>Genome sequencing of two Neorhizobium galegae strains reveals a noeT gene responsible for the unusual acetylation of the nodulation factors.</title>
        <authorList>
            <person name="Osterman J."/>
            <person name="Marsh J."/>
            <person name="Laine P.K."/>
            <person name="Zeng Z."/>
            <person name="Alatalo E."/>
            <person name="Sullivan J.T."/>
            <person name="Young J.P."/>
            <person name="Thomas-Oates J."/>
            <person name="Paulin L."/>
            <person name="Lindstrom K."/>
        </authorList>
    </citation>
    <scope>NUCLEOTIDE SEQUENCE [LARGE SCALE GENOMIC DNA]</scope>
    <source>
        <strain evidence="7">HAMBI 1141</strain>
        <plasmid evidence="7">II</plasmid>
    </source>
</reference>
<evidence type="ECO:0000256" key="3">
    <source>
        <dbReference type="ARBA" id="ARBA00022989"/>
    </source>
</evidence>
<evidence type="ECO:0000256" key="2">
    <source>
        <dbReference type="ARBA" id="ARBA00022692"/>
    </source>
</evidence>
<dbReference type="PATRIC" id="fig|1028801.3.peg.5207"/>
<dbReference type="eggNOG" id="ENOG5033A7D">
    <property type="taxonomic scope" value="Bacteria"/>
</dbReference>
<feature type="transmembrane region" description="Helical" evidence="5">
    <location>
        <begin position="46"/>
        <end position="67"/>
    </location>
</feature>
<feature type="transmembrane region" description="Helical" evidence="5">
    <location>
        <begin position="7"/>
        <end position="26"/>
    </location>
</feature>
<evidence type="ECO:0000256" key="4">
    <source>
        <dbReference type="ARBA" id="ARBA00023136"/>
    </source>
</evidence>
<organism evidence="6 7">
    <name type="scientific">Neorhizobium galegae bv. officinalis bv. officinalis str. HAMBI 1141</name>
    <dbReference type="NCBI Taxonomy" id="1028801"/>
    <lineage>
        <taxon>Bacteria</taxon>
        <taxon>Pseudomonadati</taxon>
        <taxon>Pseudomonadota</taxon>
        <taxon>Alphaproteobacteria</taxon>
        <taxon>Hyphomicrobiales</taxon>
        <taxon>Rhizobiaceae</taxon>
        <taxon>Rhizobium/Agrobacterium group</taxon>
        <taxon>Neorhizobium</taxon>
    </lineage>
</organism>
<evidence type="ECO:0000256" key="5">
    <source>
        <dbReference type="SAM" id="Phobius"/>
    </source>
</evidence>
<keyword evidence="1" id="KW-1003">Cell membrane</keyword>
<evidence type="ECO:0000256" key="1">
    <source>
        <dbReference type="ARBA" id="ARBA00022475"/>
    </source>
</evidence>
<sequence length="69" mass="7906">MIGQFDLYGVFLPLFAAPALFAYGLYRVLAAVLGKVGFYRWVWHRSLFNLALYVTLLGGFSVAINWFQR</sequence>
<dbReference type="Proteomes" id="UP000028186">
    <property type="component" value="Plasmid pHAMBI1141a"/>
</dbReference>
<keyword evidence="4 5" id="KW-0472">Membrane</keyword>
<dbReference type="KEGG" id="ngl:RG1141_PA06090"/>
<dbReference type="EMBL" id="HG938356">
    <property type="protein sequence ID" value="CDN57441.1"/>
    <property type="molecule type" value="Genomic_DNA"/>
</dbReference>
<dbReference type="RefSeq" id="WP_040124577.1">
    <property type="nucleotide sequence ID" value="NZ_HG938356.1"/>
</dbReference>
<geneLocation type="plasmid" evidence="7">
    <name>II</name>
</geneLocation>
<evidence type="ECO:0008006" key="8">
    <source>
        <dbReference type="Google" id="ProtNLM"/>
    </source>
</evidence>
<evidence type="ECO:0000313" key="6">
    <source>
        <dbReference type="EMBL" id="CDN57441.1"/>
    </source>
</evidence>
<proteinExistence type="predicted"/>
<dbReference type="AlphaFoldDB" id="A0A068THB4"/>
<keyword evidence="6" id="KW-0614">Plasmid</keyword>
<dbReference type="InterPro" id="IPR012451">
    <property type="entry name" value="DUF1656"/>
</dbReference>
<keyword evidence="2 5" id="KW-0812">Transmembrane</keyword>
<gene>
    <name evidence="6" type="ORF">RG1141_PA06090</name>
</gene>
<protein>
    <recommendedName>
        <fullName evidence="8">Protein AaeX</fullName>
    </recommendedName>
</protein>
<keyword evidence="3 5" id="KW-1133">Transmembrane helix</keyword>
<accession>A0A068THB4</accession>
<name>A0A068THB4_NEOGA</name>
<dbReference type="HOGENOM" id="CLU_188292_1_0_5"/>
<evidence type="ECO:0000313" key="7">
    <source>
        <dbReference type="Proteomes" id="UP000028186"/>
    </source>
</evidence>
<dbReference type="Pfam" id="PF07869">
    <property type="entry name" value="DUF1656"/>
    <property type="match status" value="1"/>
</dbReference>